<dbReference type="EMBL" id="CZQA01000009">
    <property type="protein sequence ID" value="CUS36444.1"/>
    <property type="molecule type" value="Genomic_DNA"/>
</dbReference>
<sequence>MQPQSNLPLNSQEIETACCGGILVLPSFAHMLDSKGTLQDGLHSLERKARITMFNLLMRHRAVCASFRHSV</sequence>
<dbReference type="Proteomes" id="UP000199032">
    <property type="component" value="Unassembled WGS sequence"/>
</dbReference>
<name>A0A0S4LFQ9_9BACT</name>
<dbReference type="STRING" id="1742972.COMA1_30058"/>
<protein>
    <submittedName>
        <fullName evidence="1">Uncharacterized protein</fullName>
    </submittedName>
</protein>
<organism evidence="1 2">
    <name type="scientific">Candidatus Nitrospira nitrosa</name>
    <dbReference type="NCBI Taxonomy" id="1742972"/>
    <lineage>
        <taxon>Bacteria</taxon>
        <taxon>Pseudomonadati</taxon>
        <taxon>Nitrospirota</taxon>
        <taxon>Nitrospiria</taxon>
        <taxon>Nitrospirales</taxon>
        <taxon>Nitrospiraceae</taxon>
        <taxon>Nitrospira</taxon>
    </lineage>
</organism>
<evidence type="ECO:0000313" key="2">
    <source>
        <dbReference type="Proteomes" id="UP000199032"/>
    </source>
</evidence>
<keyword evidence="2" id="KW-1185">Reference proteome</keyword>
<accession>A0A0S4LFQ9</accession>
<proteinExistence type="predicted"/>
<reference evidence="1 2" key="1">
    <citation type="submission" date="2015-10" db="EMBL/GenBank/DDBJ databases">
        <authorList>
            <person name="Gilbert D.G."/>
        </authorList>
    </citation>
    <scope>NUCLEOTIDE SEQUENCE [LARGE SCALE GENOMIC DNA]</scope>
    <source>
        <strain evidence="1">COMA1</strain>
    </source>
</reference>
<dbReference type="AlphaFoldDB" id="A0A0S4LFQ9"/>
<evidence type="ECO:0000313" key="1">
    <source>
        <dbReference type="EMBL" id="CUS36444.1"/>
    </source>
</evidence>
<gene>
    <name evidence="1" type="ORF">COMA1_30058</name>
</gene>